<protein>
    <submittedName>
        <fullName evidence="1">Hypothetical_protein</fullName>
    </submittedName>
</protein>
<evidence type="ECO:0000313" key="2">
    <source>
        <dbReference type="Proteomes" id="UP001642409"/>
    </source>
</evidence>
<organism evidence="1 2">
    <name type="scientific">Hexamita inflata</name>
    <dbReference type="NCBI Taxonomy" id="28002"/>
    <lineage>
        <taxon>Eukaryota</taxon>
        <taxon>Metamonada</taxon>
        <taxon>Diplomonadida</taxon>
        <taxon>Hexamitidae</taxon>
        <taxon>Hexamitinae</taxon>
        <taxon>Hexamita</taxon>
    </lineage>
</organism>
<dbReference type="EMBL" id="CAXDID020000141">
    <property type="protein sequence ID" value="CAL6038949.1"/>
    <property type="molecule type" value="Genomic_DNA"/>
</dbReference>
<evidence type="ECO:0000313" key="1">
    <source>
        <dbReference type="EMBL" id="CAL6038949.1"/>
    </source>
</evidence>
<keyword evidence="2" id="KW-1185">Reference proteome</keyword>
<name>A0ABP1JI51_9EUKA</name>
<reference evidence="1 2" key="1">
    <citation type="submission" date="2024-07" db="EMBL/GenBank/DDBJ databases">
        <authorList>
            <person name="Akdeniz Z."/>
        </authorList>
    </citation>
    <scope>NUCLEOTIDE SEQUENCE [LARGE SCALE GENOMIC DNA]</scope>
</reference>
<comment type="caution">
    <text evidence="1">The sequence shown here is derived from an EMBL/GenBank/DDBJ whole genome shotgun (WGS) entry which is preliminary data.</text>
</comment>
<accession>A0ABP1JI51</accession>
<gene>
    <name evidence="1" type="ORF">HINF_LOCUS37617</name>
</gene>
<proteinExistence type="predicted"/>
<dbReference type="Proteomes" id="UP001642409">
    <property type="component" value="Unassembled WGS sequence"/>
</dbReference>
<sequence>MNKQYNIVLQEPIRLQTTCRLLQLQQNILLQKQVNLLQKLQKQFDLLLKREPQFDLVQVSCKIMKSNICIHNYFITQVHVSINQQSINKLSINFHFRNRQIVIVQREHPRSWNL</sequence>